<protein>
    <recommendedName>
        <fullName evidence="17">Calcium-transporting ATPase</fullName>
        <ecNumber evidence="17">7.2.2.10</ecNumber>
    </recommendedName>
</protein>
<dbReference type="GO" id="GO:0046872">
    <property type="term" value="F:metal ion binding"/>
    <property type="evidence" value="ECO:0007669"/>
    <property type="project" value="UniProtKB-KW"/>
</dbReference>
<evidence type="ECO:0000256" key="6">
    <source>
        <dbReference type="ARBA" id="ARBA00022723"/>
    </source>
</evidence>
<evidence type="ECO:0000256" key="15">
    <source>
        <dbReference type="ARBA" id="ARBA00023136"/>
    </source>
</evidence>
<evidence type="ECO:0000256" key="5">
    <source>
        <dbReference type="ARBA" id="ARBA00022692"/>
    </source>
</evidence>
<dbReference type="Pfam" id="PF00690">
    <property type="entry name" value="Cation_ATPase_N"/>
    <property type="match status" value="2"/>
</dbReference>
<comment type="similarity">
    <text evidence="2 17">Belongs to the cation transport ATPase (P-type) (TC 3.A.3) family. Type IIB subfamily.</text>
</comment>
<keyword evidence="9 17" id="KW-0067">ATP-binding</keyword>
<dbReference type="Pfam" id="PF00689">
    <property type="entry name" value="Cation_ATPase_C"/>
    <property type="match status" value="1"/>
</dbReference>
<keyword evidence="8 17" id="KW-0106">Calcium</keyword>
<dbReference type="Pfam" id="PF00122">
    <property type="entry name" value="E1-E2_ATPase"/>
    <property type="match status" value="1"/>
</dbReference>
<dbReference type="SUPFAM" id="SSF81660">
    <property type="entry name" value="Metal cation-transporting ATPase, ATP-binding domain N"/>
    <property type="match status" value="1"/>
</dbReference>
<dbReference type="GO" id="GO:0016887">
    <property type="term" value="F:ATP hydrolysis activity"/>
    <property type="evidence" value="ECO:0007669"/>
    <property type="project" value="InterPro"/>
</dbReference>
<evidence type="ECO:0000256" key="13">
    <source>
        <dbReference type="ARBA" id="ARBA00022989"/>
    </source>
</evidence>
<dbReference type="Pfam" id="PF13246">
    <property type="entry name" value="Cation_ATPase"/>
    <property type="match status" value="1"/>
</dbReference>
<evidence type="ECO:0000256" key="1">
    <source>
        <dbReference type="ARBA" id="ARBA00004141"/>
    </source>
</evidence>
<keyword evidence="13 17" id="KW-1133">Transmembrane helix</keyword>
<evidence type="ECO:0000256" key="11">
    <source>
        <dbReference type="ARBA" id="ARBA00022860"/>
    </source>
</evidence>
<dbReference type="GO" id="GO:0005388">
    <property type="term" value="F:P-type calcium transporter activity"/>
    <property type="evidence" value="ECO:0000318"/>
    <property type="project" value="GO_Central"/>
</dbReference>
<keyword evidence="10" id="KW-0460">Magnesium</keyword>
<comment type="caution">
    <text evidence="17">Lacks conserved residue(s) required for the propagation of feature annotation.</text>
</comment>
<dbReference type="PANTHER" id="PTHR24093">
    <property type="entry name" value="CATION TRANSPORTING ATPASE"/>
    <property type="match status" value="1"/>
</dbReference>
<dbReference type="FunFam" id="1.20.1110.10:FF:000039">
    <property type="entry name" value="Calcium-transporting ATPase"/>
    <property type="match status" value="1"/>
</dbReference>
<keyword evidence="3 17" id="KW-0813">Transport</keyword>
<dbReference type="InterPro" id="IPR006408">
    <property type="entry name" value="P-type_ATPase_IIB"/>
</dbReference>
<evidence type="ECO:0000256" key="16">
    <source>
        <dbReference type="ARBA" id="ARBA00048694"/>
    </source>
</evidence>
<dbReference type="InterPro" id="IPR036412">
    <property type="entry name" value="HAD-like_sf"/>
</dbReference>
<evidence type="ECO:0000256" key="14">
    <source>
        <dbReference type="ARBA" id="ARBA00023065"/>
    </source>
</evidence>
<dbReference type="InterPro" id="IPR023298">
    <property type="entry name" value="ATPase_P-typ_TM_dom_sf"/>
</dbReference>
<evidence type="ECO:0000256" key="17">
    <source>
        <dbReference type="RuleBase" id="RU361146"/>
    </source>
</evidence>
<dbReference type="GO" id="GO:0005886">
    <property type="term" value="C:plasma membrane"/>
    <property type="evidence" value="ECO:0000318"/>
    <property type="project" value="GO_Central"/>
</dbReference>
<evidence type="ECO:0000256" key="7">
    <source>
        <dbReference type="ARBA" id="ARBA00022741"/>
    </source>
</evidence>
<keyword evidence="5 17" id="KW-0812">Transmembrane</keyword>
<evidence type="ECO:0000256" key="2">
    <source>
        <dbReference type="ARBA" id="ARBA00006124"/>
    </source>
</evidence>
<dbReference type="InterPro" id="IPR059000">
    <property type="entry name" value="ATPase_P-type_domA"/>
</dbReference>
<dbReference type="PRINTS" id="PR00119">
    <property type="entry name" value="CATATPASE"/>
</dbReference>
<dbReference type="SUPFAM" id="SSF81665">
    <property type="entry name" value="Calcium ATPase, transmembrane domain M"/>
    <property type="match status" value="2"/>
</dbReference>
<dbReference type="InterPro" id="IPR004014">
    <property type="entry name" value="ATPase_P-typ_cation-transptr_N"/>
</dbReference>
<evidence type="ECO:0000256" key="3">
    <source>
        <dbReference type="ARBA" id="ARBA00022448"/>
    </source>
</evidence>
<evidence type="ECO:0000259" key="21">
    <source>
        <dbReference type="Pfam" id="PF00690"/>
    </source>
</evidence>
<keyword evidence="7 17" id="KW-0547">Nucleotide-binding</keyword>
<proteinExistence type="inferred from homology"/>
<reference evidence="22" key="1">
    <citation type="submission" date="2013-07" db="EMBL/GenBank/DDBJ databases">
        <title>The genome of Eucalyptus grandis.</title>
        <authorList>
            <person name="Schmutz J."/>
            <person name="Hayes R."/>
            <person name="Myburg A."/>
            <person name="Tuskan G."/>
            <person name="Grattapaglia D."/>
            <person name="Rokhsar D.S."/>
        </authorList>
    </citation>
    <scope>NUCLEOTIDE SEQUENCE</scope>
    <source>
        <tissue evidence="22">Leaf extractions</tissue>
    </source>
</reference>
<dbReference type="NCBIfam" id="TIGR01494">
    <property type="entry name" value="ATPase_P-type"/>
    <property type="match status" value="2"/>
</dbReference>
<feature type="region of interest" description="Disordered" evidence="18">
    <location>
        <begin position="34"/>
        <end position="54"/>
    </location>
</feature>
<keyword evidence="11" id="KW-0112">Calmodulin-binding</keyword>
<evidence type="ECO:0000256" key="4">
    <source>
        <dbReference type="ARBA" id="ARBA00022568"/>
    </source>
</evidence>
<dbReference type="InterPro" id="IPR008250">
    <property type="entry name" value="ATPase_P-typ_transduc_dom_A_sf"/>
</dbReference>
<keyword evidence="12" id="KW-1278">Translocase</keyword>
<organism evidence="22">
    <name type="scientific">Eucalyptus grandis</name>
    <name type="common">Flooded gum</name>
    <dbReference type="NCBI Taxonomy" id="71139"/>
    <lineage>
        <taxon>Eukaryota</taxon>
        <taxon>Viridiplantae</taxon>
        <taxon>Streptophyta</taxon>
        <taxon>Embryophyta</taxon>
        <taxon>Tracheophyta</taxon>
        <taxon>Spermatophyta</taxon>
        <taxon>Magnoliopsida</taxon>
        <taxon>eudicotyledons</taxon>
        <taxon>Gunneridae</taxon>
        <taxon>Pentapetalae</taxon>
        <taxon>rosids</taxon>
        <taxon>malvids</taxon>
        <taxon>Myrtales</taxon>
        <taxon>Myrtaceae</taxon>
        <taxon>Myrtoideae</taxon>
        <taxon>Eucalypteae</taxon>
        <taxon>Eucalyptus</taxon>
    </lineage>
</organism>
<feature type="domain" description="Cation-transporting P-type ATPase C-terminal" evidence="20">
    <location>
        <begin position="948"/>
        <end position="1116"/>
    </location>
</feature>
<evidence type="ECO:0000256" key="12">
    <source>
        <dbReference type="ARBA" id="ARBA00022967"/>
    </source>
</evidence>
<evidence type="ECO:0000256" key="8">
    <source>
        <dbReference type="ARBA" id="ARBA00022837"/>
    </source>
</evidence>
<dbReference type="InterPro" id="IPR023214">
    <property type="entry name" value="HAD_sf"/>
</dbReference>
<sequence>MSEIAKKWRLAFATIRCSRAFTASAEKTKKLPAKSPSYTSISIPDQAPSAHSDPPCSFKMGQSQLTKLVKDKDLDHLRHFGGVNKVASALETDVNAGVSGEPDDVSHKQKVFGVNAYKQPARGFFHFVLEAFTDLKITIWLGSWIKENGVQEGWYDAGSTFVMVFLMIAMSAVSHHRQNQQFDELSRVSGNILIDVIRKGQPQQVSIFEIVVGDVVCLKIEEDHKPFWPFPATMSILSGGDDDEDDNVRPKVSLDLPPMSKFAEKWRLAFVTSRCSRAFTTSTEKTNKLPTESPSYTSILIPDQAPSARSDQPSSFKMDQSQLTKLVKDKDLDHLRHFGGVNKVASALETDVNAGISGQPDDVSHRQRVFGINTYKQPAKGFFHFVLEASMDLKITILLVCATLWLGSGIKENGVKEGWCDAGSTFVMVEESSMTGESDHVEVNSNQNPFLFSGTKVADGSARMLVTSVGMNTAWGEMTSSISRDSSEQTPLQARLNKLTSSIGKVSLAVNFLILVTTGHNIINSVVGIIADMVMIEVVTIPEGSPLAVTFAHAYSMKRMMADWVMVRRLSTCKTMGRATIICNDKSGTLTMNQMKVTKFWIGLDSMEENNFYRPSLGSEYEFLGSTTEKAIISWAVSQLSMDMEDMKKRCEVIQVEAFNLQKKRSSVLVMKSTDDTVHVHWKGAAEMVLVMCSSFYDRSGIAKDLDEDKRMRFEQIIQGMAASSLSCIAFALKQVPKEATKERKDGKKIQEDSLTLLGLVGIKDPCHAGVKSTVRACQDTGVNIKMITGDNIFTAKAFATECGILKPQDEAFIVEGAEFRSYTPEERLQRVEKIRVMARSSPFDKLLMVQCLKQKGHVVAVTGDDTNNAPALKEADIGISMGIQGTEVAKESLDIIIRDENFASVVRVLWWGRCVYENIQKFIQFQNTVNVVAHAINFVAAVSSGAVPLNAVHLMWVSLIIYMLGFLVLVTELPTRELMEKSPGYQTQPLVTNVMRWNLEATYQIAVLLTLQFKGESIFGVDEAGKRTLIFNVFILCQVFNEFDERNLEKKNVFEGIHKSKLFLGMVLVTVILQVAMVEFLKWFTDTERLSWGLWGTCVGISALSWPIGWAVKFIPVSDTSIFSYLRSKRSS</sequence>
<accession>A0A059AVT7</accession>
<evidence type="ECO:0000256" key="10">
    <source>
        <dbReference type="ARBA" id="ARBA00022842"/>
    </source>
</evidence>
<evidence type="ECO:0000313" key="22">
    <source>
        <dbReference type="EMBL" id="KCW57771.1"/>
    </source>
</evidence>
<comment type="function">
    <text evidence="17">Catalyzes the hydrolysis of ATP coupled with the transport of calcium.</text>
</comment>
<comment type="subcellular location">
    <subcellularLocation>
        <location evidence="1 17">Membrane</location>
        <topology evidence="1 17">Multi-pass membrane protein</topology>
    </subcellularLocation>
</comment>
<dbReference type="EC" id="7.2.2.10" evidence="17"/>
<comment type="catalytic activity">
    <reaction evidence="16 17">
        <text>Ca(2+)(in) + ATP + H2O = Ca(2+)(out) + ADP + phosphate + H(+)</text>
        <dbReference type="Rhea" id="RHEA:18105"/>
        <dbReference type="ChEBI" id="CHEBI:15377"/>
        <dbReference type="ChEBI" id="CHEBI:15378"/>
        <dbReference type="ChEBI" id="CHEBI:29108"/>
        <dbReference type="ChEBI" id="CHEBI:30616"/>
        <dbReference type="ChEBI" id="CHEBI:43474"/>
        <dbReference type="ChEBI" id="CHEBI:456216"/>
        <dbReference type="EC" id="7.2.2.10"/>
    </reaction>
</comment>
<evidence type="ECO:0000259" key="20">
    <source>
        <dbReference type="Pfam" id="PF00689"/>
    </source>
</evidence>
<keyword evidence="6" id="KW-0479">Metal-binding</keyword>
<gene>
    <name evidence="22" type="ORF">EUGRSUZ_H00531</name>
</gene>
<feature type="transmembrane region" description="Helical" evidence="17">
    <location>
        <begin position="1091"/>
        <end position="1113"/>
    </location>
</feature>
<dbReference type="NCBIfam" id="TIGR01517">
    <property type="entry name" value="ATPase-IIB_Ca"/>
    <property type="match status" value="1"/>
</dbReference>
<dbReference type="InterPro" id="IPR023299">
    <property type="entry name" value="ATPase_P-typ_cyto_dom_N"/>
</dbReference>
<evidence type="ECO:0000259" key="19">
    <source>
        <dbReference type="Pfam" id="PF00122"/>
    </source>
</evidence>
<dbReference type="Gene3D" id="3.40.50.1000">
    <property type="entry name" value="HAD superfamily/HAD-like"/>
    <property type="match status" value="1"/>
</dbReference>
<feature type="domain" description="P-type ATPase A" evidence="19">
    <location>
        <begin position="428"/>
        <end position="482"/>
    </location>
</feature>
<dbReference type="InterPro" id="IPR006068">
    <property type="entry name" value="ATPase_P-typ_cation-transptr_C"/>
</dbReference>
<name>A0A059AVT7_EUCGR</name>
<dbReference type="Gramene" id="KCW57771">
    <property type="protein sequence ID" value="KCW57771"/>
    <property type="gene ID" value="EUGRSUZ_H00531"/>
</dbReference>
<feature type="domain" description="Cation-transporting P-type ATPase N-terminal" evidence="21">
    <location>
        <begin position="337"/>
        <end position="405"/>
    </location>
</feature>
<dbReference type="EMBL" id="KK198760">
    <property type="protein sequence ID" value="KCW57771.1"/>
    <property type="molecule type" value="Genomic_DNA"/>
</dbReference>
<dbReference type="SUPFAM" id="SSF56784">
    <property type="entry name" value="HAD-like"/>
    <property type="match status" value="1"/>
</dbReference>
<evidence type="ECO:0000256" key="9">
    <source>
        <dbReference type="ARBA" id="ARBA00022840"/>
    </source>
</evidence>
<dbReference type="GO" id="GO:0005524">
    <property type="term" value="F:ATP binding"/>
    <property type="evidence" value="ECO:0007669"/>
    <property type="project" value="UniProtKB-KW"/>
</dbReference>
<dbReference type="eggNOG" id="KOG0204">
    <property type="taxonomic scope" value="Eukaryota"/>
</dbReference>
<feature type="transmembrane region" description="Helical" evidence="17">
    <location>
        <begin position="954"/>
        <end position="972"/>
    </location>
</feature>
<evidence type="ECO:0000256" key="18">
    <source>
        <dbReference type="SAM" id="MobiDB-lite"/>
    </source>
</evidence>
<dbReference type="PANTHER" id="PTHR24093:SF434">
    <property type="entry name" value="CALCIUM-TRANSPORTING ATPASE 13, PLASMA MEMBRANE-TYPE-RELATED"/>
    <property type="match status" value="1"/>
</dbReference>
<dbReference type="Gene3D" id="1.20.1110.10">
    <property type="entry name" value="Calcium-transporting ATPase, transmembrane domain"/>
    <property type="match status" value="2"/>
</dbReference>
<dbReference type="InParanoid" id="A0A059AVT7"/>
<dbReference type="GO" id="GO:0005516">
    <property type="term" value="F:calmodulin binding"/>
    <property type="evidence" value="ECO:0007669"/>
    <property type="project" value="UniProtKB-KW"/>
</dbReference>
<feature type="domain" description="Cation-transporting P-type ATPase N-terminal" evidence="21">
    <location>
        <begin position="79"/>
        <end position="139"/>
    </location>
</feature>
<dbReference type="Gene3D" id="3.40.1110.10">
    <property type="entry name" value="Calcium-transporting ATPase, cytoplasmic domain N"/>
    <property type="match status" value="1"/>
</dbReference>
<keyword evidence="15 17" id="KW-0472">Membrane</keyword>
<feature type="transmembrane region" description="Helical" evidence="17">
    <location>
        <begin position="1063"/>
        <end position="1085"/>
    </location>
</feature>
<dbReference type="SUPFAM" id="SSF81653">
    <property type="entry name" value="Calcium ATPase, transduction domain A"/>
    <property type="match status" value="1"/>
</dbReference>
<dbReference type="InterPro" id="IPR001757">
    <property type="entry name" value="P_typ_ATPase"/>
</dbReference>
<keyword evidence="4 17" id="KW-0109">Calcium transport</keyword>
<dbReference type="AlphaFoldDB" id="A0A059AVT7"/>
<dbReference type="PRINTS" id="PR00120">
    <property type="entry name" value="HATPASE"/>
</dbReference>
<keyword evidence="14 17" id="KW-0406">Ion transport</keyword>